<proteinExistence type="evidence at transcript level"/>
<dbReference type="InterPro" id="IPR023355">
    <property type="entry name" value="Myo_ane_neurotoxin_sf"/>
</dbReference>
<dbReference type="AlphaFoldDB" id="A0A977R5J6"/>
<feature type="signal peptide" evidence="2">
    <location>
        <begin position="1"/>
        <end position="19"/>
    </location>
</feature>
<evidence type="ECO:0000313" key="3">
    <source>
        <dbReference type="EMBL" id="UXL82826.1"/>
    </source>
</evidence>
<dbReference type="SUPFAM" id="SSF57392">
    <property type="entry name" value="Defensin-like"/>
    <property type="match status" value="1"/>
</dbReference>
<feature type="chain" id="PRO_5036833917" evidence="2">
    <location>
        <begin position="20"/>
        <end position="81"/>
    </location>
</feature>
<protein>
    <submittedName>
        <fullName evidence="3">RpIII</fullName>
    </submittedName>
</protein>
<organism evidence="3">
    <name type="scientific">Heteractis magnifica</name>
    <name type="common">Magnificent sea anemone</name>
    <name type="synonym">Radianthus magnifica</name>
    <dbReference type="NCBI Taxonomy" id="38281"/>
    <lineage>
        <taxon>Eukaryota</taxon>
        <taxon>Metazoa</taxon>
        <taxon>Cnidaria</taxon>
        <taxon>Anthozoa</taxon>
        <taxon>Hexacorallia</taxon>
        <taxon>Actiniaria</taxon>
        <taxon>Stichodactylidae</taxon>
        <taxon>Heteractis</taxon>
    </lineage>
</organism>
<keyword evidence="1" id="KW-1015">Disulfide bond</keyword>
<dbReference type="Gene3D" id="2.20.20.10">
    <property type="entry name" value="Anthopleurin-A"/>
    <property type="match status" value="1"/>
</dbReference>
<reference evidence="3" key="1">
    <citation type="submission" date="2021-11" db="EMBL/GenBank/DDBJ databases">
        <title>Elucidation of the specificity of the voltage-gated sodium channel modulator, toxin RpIII of sea anemone Heteractis magnifica.</title>
        <authorList>
            <person name="Sintsova O.V."/>
            <person name="Leychenko E.V."/>
        </authorList>
    </citation>
    <scope>NUCLEOTIDE SEQUENCE</scope>
</reference>
<name>A0A977R5J6_HETMG</name>
<dbReference type="Pfam" id="PF00706">
    <property type="entry name" value="Toxin_4"/>
    <property type="match status" value="1"/>
</dbReference>
<evidence type="ECO:0000256" key="1">
    <source>
        <dbReference type="ARBA" id="ARBA00023157"/>
    </source>
</evidence>
<sequence length="81" mass="8968">MAYLKIVLVVLMLVFAVSAMRLPDQDISAVKRGNCKCDDEGPNVRTAPLTGYVDLGYCNEGWEKCASYYSPIAECCRKKKG</sequence>
<accession>A0A977R5J6</accession>
<evidence type="ECO:0000256" key="2">
    <source>
        <dbReference type="SAM" id="SignalP"/>
    </source>
</evidence>
<dbReference type="EMBL" id="OL540995">
    <property type="protein sequence ID" value="UXL82826.1"/>
    <property type="molecule type" value="mRNA"/>
</dbReference>
<keyword evidence="2" id="KW-0732">Signal</keyword>